<comment type="subcellular location">
    <subcellularLocation>
        <location evidence="1">Nucleus</location>
    </subcellularLocation>
</comment>
<feature type="region of interest" description="Disordered" evidence="5">
    <location>
        <begin position="205"/>
        <end position="262"/>
    </location>
</feature>
<keyword evidence="7" id="KW-1185">Reference proteome</keyword>
<evidence type="ECO:0000313" key="6">
    <source>
        <dbReference type="EMBL" id="KAF1981222.1"/>
    </source>
</evidence>
<protein>
    <submittedName>
        <fullName evidence="6">Nop52-domain-containing protein</fullName>
    </submittedName>
</protein>
<accession>A0A6G1GK38</accession>
<keyword evidence="4" id="KW-0539">Nucleus</keyword>
<feature type="compositionally biased region" description="Acidic residues" evidence="5">
    <location>
        <begin position="220"/>
        <end position="230"/>
    </location>
</feature>
<gene>
    <name evidence="6" type="ORF">K402DRAFT_467696</name>
</gene>
<dbReference type="PANTHER" id="PTHR13026">
    <property type="entry name" value="NNP-1 PROTEIN NOVEL NUCLEAR PROTEIN 1 NOP52"/>
    <property type="match status" value="1"/>
</dbReference>
<organism evidence="6 7">
    <name type="scientific">Aulographum hederae CBS 113979</name>
    <dbReference type="NCBI Taxonomy" id="1176131"/>
    <lineage>
        <taxon>Eukaryota</taxon>
        <taxon>Fungi</taxon>
        <taxon>Dikarya</taxon>
        <taxon>Ascomycota</taxon>
        <taxon>Pezizomycotina</taxon>
        <taxon>Dothideomycetes</taxon>
        <taxon>Pleosporomycetidae</taxon>
        <taxon>Aulographales</taxon>
        <taxon>Aulographaceae</taxon>
    </lineage>
</organism>
<evidence type="ECO:0000256" key="2">
    <source>
        <dbReference type="ARBA" id="ARBA00006374"/>
    </source>
</evidence>
<evidence type="ECO:0000256" key="1">
    <source>
        <dbReference type="ARBA" id="ARBA00004123"/>
    </source>
</evidence>
<name>A0A6G1GK38_9PEZI</name>
<dbReference type="GO" id="GO:0030688">
    <property type="term" value="C:preribosome, small subunit precursor"/>
    <property type="evidence" value="ECO:0007669"/>
    <property type="project" value="InterPro"/>
</dbReference>
<proteinExistence type="inferred from homology"/>
<evidence type="ECO:0000256" key="5">
    <source>
        <dbReference type="SAM" id="MobiDB-lite"/>
    </source>
</evidence>
<dbReference type="Proteomes" id="UP000800041">
    <property type="component" value="Unassembled WGS sequence"/>
</dbReference>
<dbReference type="InterPro" id="IPR010301">
    <property type="entry name" value="RRP1"/>
</dbReference>
<dbReference type="Pfam" id="PF05997">
    <property type="entry name" value="Nop52"/>
    <property type="match status" value="1"/>
</dbReference>
<dbReference type="AlphaFoldDB" id="A0A6G1GK38"/>
<dbReference type="PANTHER" id="PTHR13026:SF0">
    <property type="entry name" value="RIBOSOMAL RNA PROCESSING 1B"/>
    <property type="match status" value="1"/>
</dbReference>
<feature type="compositionally biased region" description="Basic and acidic residues" evidence="5">
    <location>
        <begin position="233"/>
        <end position="243"/>
    </location>
</feature>
<sequence length="262" mass="30166">MAEKSAFVKQLVAQDPETRDKALETLGKYLQSRKSFEDLELMKLWKGLFYSMWLADKPIPQQRLAASLASIPTILPEANVLPFLSAFWRTIAREWSGIDVLRMDKFLLLVRLYVRVSFELLAKKGWREEKVDEMLEVFEATPLNLGRRDLPDGLRMHVVDVWVDELDRVDSGREGNFPLEKMMAPVKKLGEETVSPGVKKTVESALEDERLVDWDNPPADSEEEHSEDGPNEQLERENERSMSRDNAALEEDLNAEWNGFDD</sequence>
<reference evidence="6" key="1">
    <citation type="journal article" date="2020" name="Stud. Mycol.">
        <title>101 Dothideomycetes genomes: a test case for predicting lifestyles and emergence of pathogens.</title>
        <authorList>
            <person name="Haridas S."/>
            <person name="Albert R."/>
            <person name="Binder M."/>
            <person name="Bloem J."/>
            <person name="Labutti K."/>
            <person name="Salamov A."/>
            <person name="Andreopoulos B."/>
            <person name="Baker S."/>
            <person name="Barry K."/>
            <person name="Bills G."/>
            <person name="Bluhm B."/>
            <person name="Cannon C."/>
            <person name="Castanera R."/>
            <person name="Culley D."/>
            <person name="Daum C."/>
            <person name="Ezra D."/>
            <person name="Gonzalez J."/>
            <person name="Henrissat B."/>
            <person name="Kuo A."/>
            <person name="Liang C."/>
            <person name="Lipzen A."/>
            <person name="Lutzoni F."/>
            <person name="Magnuson J."/>
            <person name="Mondo S."/>
            <person name="Nolan M."/>
            <person name="Ohm R."/>
            <person name="Pangilinan J."/>
            <person name="Park H.-J."/>
            <person name="Ramirez L."/>
            <person name="Alfaro M."/>
            <person name="Sun H."/>
            <person name="Tritt A."/>
            <person name="Yoshinaga Y."/>
            <person name="Zwiers L.-H."/>
            <person name="Turgeon B."/>
            <person name="Goodwin S."/>
            <person name="Spatafora J."/>
            <person name="Crous P."/>
            <person name="Grigoriev I."/>
        </authorList>
    </citation>
    <scope>NUCLEOTIDE SEQUENCE</scope>
    <source>
        <strain evidence="6">CBS 113979</strain>
    </source>
</reference>
<keyword evidence="3" id="KW-0698">rRNA processing</keyword>
<evidence type="ECO:0000256" key="4">
    <source>
        <dbReference type="ARBA" id="ARBA00023242"/>
    </source>
</evidence>
<dbReference type="EMBL" id="ML977204">
    <property type="protein sequence ID" value="KAF1981222.1"/>
    <property type="molecule type" value="Genomic_DNA"/>
</dbReference>
<comment type="similarity">
    <text evidence="2">Belongs to the RRP1 family.</text>
</comment>
<feature type="compositionally biased region" description="Acidic residues" evidence="5">
    <location>
        <begin position="248"/>
        <end position="262"/>
    </location>
</feature>
<dbReference type="GO" id="GO:0006364">
    <property type="term" value="P:rRNA processing"/>
    <property type="evidence" value="ECO:0007669"/>
    <property type="project" value="UniProtKB-KW"/>
</dbReference>
<evidence type="ECO:0000256" key="3">
    <source>
        <dbReference type="ARBA" id="ARBA00022552"/>
    </source>
</evidence>
<dbReference type="GO" id="GO:0005634">
    <property type="term" value="C:nucleus"/>
    <property type="evidence" value="ECO:0007669"/>
    <property type="project" value="UniProtKB-SubCell"/>
</dbReference>
<dbReference type="OrthoDB" id="2019504at2759"/>
<evidence type="ECO:0000313" key="7">
    <source>
        <dbReference type="Proteomes" id="UP000800041"/>
    </source>
</evidence>